<proteinExistence type="predicted"/>
<feature type="non-terminal residue" evidence="1">
    <location>
        <position position="1"/>
    </location>
</feature>
<sequence length="73" mass="8051">NWTKLSGQCAYSDDVQQVAKNGLLELVHQNGHGSKMLTVHFIYVFHIGSLKVATMNVSECCDIPLHNQIPSSP</sequence>
<name>A0A0V0H4S4_SOLCH</name>
<reference evidence="1" key="1">
    <citation type="submission" date="2015-12" db="EMBL/GenBank/DDBJ databases">
        <title>Gene expression during late stages of embryo sac development: a critical building block for successful pollen-pistil interactions.</title>
        <authorList>
            <person name="Liu Y."/>
            <person name="Joly V."/>
            <person name="Sabar M."/>
            <person name="Matton D.P."/>
        </authorList>
    </citation>
    <scope>NUCLEOTIDE SEQUENCE</scope>
</reference>
<evidence type="ECO:0000313" key="1">
    <source>
        <dbReference type="EMBL" id="JAP14953.1"/>
    </source>
</evidence>
<dbReference type="AlphaFoldDB" id="A0A0V0H4S4"/>
<protein>
    <submittedName>
        <fullName evidence="1">Putative ovule protein</fullName>
    </submittedName>
</protein>
<accession>A0A0V0H4S4</accession>
<dbReference type="EMBL" id="GEDG01025852">
    <property type="protein sequence ID" value="JAP14953.1"/>
    <property type="molecule type" value="Transcribed_RNA"/>
</dbReference>
<organism evidence="1">
    <name type="scientific">Solanum chacoense</name>
    <name type="common">Chaco potato</name>
    <dbReference type="NCBI Taxonomy" id="4108"/>
    <lineage>
        <taxon>Eukaryota</taxon>
        <taxon>Viridiplantae</taxon>
        <taxon>Streptophyta</taxon>
        <taxon>Embryophyta</taxon>
        <taxon>Tracheophyta</taxon>
        <taxon>Spermatophyta</taxon>
        <taxon>Magnoliopsida</taxon>
        <taxon>eudicotyledons</taxon>
        <taxon>Gunneridae</taxon>
        <taxon>Pentapetalae</taxon>
        <taxon>asterids</taxon>
        <taxon>lamiids</taxon>
        <taxon>Solanales</taxon>
        <taxon>Solanaceae</taxon>
        <taxon>Solanoideae</taxon>
        <taxon>Solaneae</taxon>
        <taxon>Solanum</taxon>
    </lineage>
</organism>